<evidence type="ECO:0000256" key="3">
    <source>
        <dbReference type="ARBA" id="ARBA00023015"/>
    </source>
</evidence>
<dbReference type="GO" id="GO:0003677">
    <property type="term" value="F:DNA binding"/>
    <property type="evidence" value="ECO:0007669"/>
    <property type="project" value="UniProtKB-KW"/>
</dbReference>
<evidence type="ECO:0000313" key="9">
    <source>
        <dbReference type="Proteomes" id="UP000230052"/>
    </source>
</evidence>
<evidence type="ECO:0000256" key="1">
    <source>
        <dbReference type="ARBA" id="ARBA00022553"/>
    </source>
</evidence>
<proteinExistence type="predicted"/>
<feature type="modified residue" description="4-aspartylphosphate" evidence="6">
    <location>
        <position position="53"/>
    </location>
</feature>
<dbReference type="CDD" id="cd00156">
    <property type="entry name" value="REC"/>
    <property type="match status" value="1"/>
</dbReference>
<evidence type="ECO:0000256" key="5">
    <source>
        <dbReference type="ARBA" id="ARBA00023163"/>
    </source>
</evidence>
<evidence type="ECO:0000256" key="4">
    <source>
        <dbReference type="ARBA" id="ARBA00023125"/>
    </source>
</evidence>
<dbReference type="InterPro" id="IPR001789">
    <property type="entry name" value="Sig_transdc_resp-reg_receiver"/>
</dbReference>
<dbReference type="EMBL" id="PEWV01000075">
    <property type="protein sequence ID" value="PIU40873.1"/>
    <property type="molecule type" value="Genomic_DNA"/>
</dbReference>
<dbReference type="Pfam" id="PF00072">
    <property type="entry name" value="Response_reg"/>
    <property type="match status" value="1"/>
</dbReference>
<feature type="domain" description="Response regulatory" evidence="7">
    <location>
        <begin position="4"/>
        <end position="118"/>
    </location>
</feature>
<dbReference type="SUPFAM" id="SSF52172">
    <property type="entry name" value="CheY-like"/>
    <property type="match status" value="1"/>
</dbReference>
<keyword evidence="4" id="KW-0238">DNA-binding</keyword>
<evidence type="ECO:0000256" key="2">
    <source>
        <dbReference type="ARBA" id="ARBA00023012"/>
    </source>
</evidence>
<name>A0A2J0KYI6_9BACT</name>
<dbReference type="InterPro" id="IPR050595">
    <property type="entry name" value="Bact_response_regulator"/>
</dbReference>
<evidence type="ECO:0000256" key="6">
    <source>
        <dbReference type="PROSITE-ProRule" id="PRU00169"/>
    </source>
</evidence>
<keyword evidence="2" id="KW-0902">Two-component regulatory system</keyword>
<dbReference type="InterPro" id="IPR011006">
    <property type="entry name" value="CheY-like_superfamily"/>
</dbReference>
<comment type="caution">
    <text evidence="8">The sequence shown here is derived from an EMBL/GenBank/DDBJ whole genome shotgun (WGS) entry which is preliminary data.</text>
</comment>
<organism evidence="8 9">
    <name type="scientific">Candidatus Aquitaenariimonas noxiae</name>
    <dbReference type="NCBI Taxonomy" id="1974741"/>
    <lineage>
        <taxon>Bacteria</taxon>
        <taxon>Pseudomonadati</taxon>
        <taxon>Candidatus Omnitrophota</taxon>
        <taxon>Candidatus Aquitaenariimonas</taxon>
    </lineage>
</organism>
<keyword evidence="5" id="KW-0804">Transcription</keyword>
<dbReference type="Gene3D" id="3.40.50.2300">
    <property type="match status" value="1"/>
</dbReference>
<dbReference type="PROSITE" id="PS50110">
    <property type="entry name" value="RESPONSE_REGULATORY"/>
    <property type="match status" value="1"/>
</dbReference>
<accession>A0A2J0KYI6</accession>
<reference evidence="8 9" key="1">
    <citation type="submission" date="2017-09" db="EMBL/GenBank/DDBJ databases">
        <title>Depth-based differentiation of microbial function through sediment-hosted aquifers and enrichment of novel symbionts in the deep terrestrial subsurface.</title>
        <authorList>
            <person name="Probst A.J."/>
            <person name="Ladd B."/>
            <person name="Jarett J.K."/>
            <person name="Geller-Mcgrath D.E."/>
            <person name="Sieber C.M."/>
            <person name="Emerson J.B."/>
            <person name="Anantharaman K."/>
            <person name="Thomas B.C."/>
            <person name="Malmstrom R."/>
            <person name="Stieglmeier M."/>
            <person name="Klingl A."/>
            <person name="Woyke T."/>
            <person name="Ryan C.M."/>
            <person name="Banfield J.F."/>
        </authorList>
    </citation>
    <scope>NUCLEOTIDE SEQUENCE [LARGE SCALE GENOMIC DNA]</scope>
    <source>
        <strain evidence="8">CG07_land_8_20_14_0_80_42_15</strain>
    </source>
</reference>
<gene>
    <name evidence="8" type="ORF">COS99_08180</name>
</gene>
<dbReference type="FunFam" id="3.40.50.2300:FF:000001">
    <property type="entry name" value="DNA-binding response regulator PhoB"/>
    <property type="match status" value="1"/>
</dbReference>
<protein>
    <submittedName>
        <fullName evidence="8">Two-component system response regulator</fullName>
    </submittedName>
</protein>
<dbReference type="Proteomes" id="UP000230052">
    <property type="component" value="Unassembled WGS sequence"/>
</dbReference>
<dbReference type="GO" id="GO:0000160">
    <property type="term" value="P:phosphorelay signal transduction system"/>
    <property type="evidence" value="ECO:0007669"/>
    <property type="project" value="UniProtKB-KW"/>
</dbReference>
<dbReference type="PANTHER" id="PTHR44591:SF3">
    <property type="entry name" value="RESPONSE REGULATORY DOMAIN-CONTAINING PROTEIN"/>
    <property type="match status" value="1"/>
</dbReference>
<sequence length="132" mass="14819">MGKKILVVDDEPDFVEMIKLRLESSGYDVITASDGKGALEKIKDEKPDAVLLDIMMPGLNGLQVLKKIRKRDKNLPVFIVTAFSNEERFNLAEKLDASGFIVKTNDLKEELANIFSASRMADKYKGAKKRDK</sequence>
<evidence type="ECO:0000313" key="8">
    <source>
        <dbReference type="EMBL" id="PIU40873.1"/>
    </source>
</evidence>
<dbReference type="AlphaFoldDB" id="A0A2J0KYI6"/>
<dbReference type="SMART" id="SM00448">
    <property type="entry name" value="REC"/>
    <property type="match status" value="1"/>
</dbReference>
<keyword evidence="3" id="KW-0805">Transcription regulation</keyword>
<evidence type="ECO:0000259" key="7">
    <source>
        <dbReference type="PROSITE" id="PS50110"/>
    </source>
</evidence>
<keyword evidence="1 6" id="KW-0597">Phosphoprotein</keyword>
<dbReference type="PANTHER" id="PTHR44591">
    <property type="entry name" value="STRESS RESPONSE REGULATOR PROTEIN 1"/>
    <property type="match status" value="1"/>
</dbReference>